<feature type="binding site" evidence="1">
    <location>
        <position position="196"/>
    </location>
    <ligand>
        <name>Zn(2+)</name>
        <dbReference type="ChEBI" id="CHEBI:29105"/>
        <note>catalytic</note>
    </ligand>
</feature>
<dbReference type="PRINTS" id="PR00480">
    <property type="entry name" value="ASTACIN"/>
</dbReference>
<dbReference type="PROSITE" id="PS51864">
    <property type="entry name" value="ASTACIN"/>
    <property type="match status" value="1"/>
</dbReference>
<dbReference type="InterPro" id="IPR006026">
    <property type="entry name" value="Peptidase_Metallo"/>
</dbReference>
<reference evidence="4 5" key="1">
    <citation type="journal article" date="2011" name="Genome Biol. Evol.">
        <title>Integration of the genetic map and genome assembly of fugu facilitates insights into distinct features of genome evolution in teleosts and mammals.</title>
        <authorList>
            <person name="Kai W."/>
            <person name="Kikuchi K."/>
            <person name="Tohari S."/>
            <person name="Chew A.K."/>
            <person name="Tay A."/>
            <person name="Fujiwara A."/>
            <person name="Hosoya S."/>
            <person name="Suetake H."/>
            <person name="Naruse K."/>
            <person name="Brenner S."/>
            <person name="Suzuki Y."/>
            <person name="Venkatesh B."/>
        </authorList>
    </citation>
    <scope>NUCLEOTIDE SEQUENCE [LARGE SCALE GENOMIC DNA]</scope>
</reference>
<dbReference type="OMA" id="AVGMYHE"/>
<feature type="binding site" evidence="1">
    <location>
        <position position="206"/>
    </location>
    <ligand>
        <name>Zn(2+)</name>
        <dbReference type="ChEBI" id="CHEBI:29105"/>
        <note>catalytic</note>
    </ligand>
</feature>
<reference evidence="4" key="2">
    <citation type="submission" date="2025-08" db="UniProtKB">
        <authorList>
            <consortium name="Ensembl"/>
        </authorList>
    </citation>
    <scope>IDENTIFICATION</scope>
</reference>
<dbReference type="SMART" id="SM00235">
    <property type="entry name" value="ZnMc"/>
    <property type="match status" value="1"/>
</dbReference>
<dbReference type="Ensembl" id="ENSTRUT00000051513.2">
    <property type="protein sequence ID" value="ENSTRUP00000053960.2"/>
    <property type="gene ID" value="ENSTRUG00000020488.2"/>
</dbReference>
<dbReference type="GO" id="GO:0008270">
    <property type="term" value="F:zinc ion binding"/>
    <property type="evidence" value="ECO:0007669"/>
    <property type="project" value="UniProtKB-UniRule"/>
</dbReference>
<evidence type="ECO:0000259" key="3">
    <source>
        <dbReference type="PROSITE" id="PS51864"/>
    </source>
</evidence>
<feature type="chain" id="PRO_5025715192" description="Metalloendopeptidase" evidence="2">
    <location>
        <begin position="30"/>
        <end position="301"/>
    </location>
</feature>
<comment type="cofactor">
    <cofactor evidence="1 2">
        <name>Zn(2+)</name>
        <dbReference type="ChEBI" id="CHEBI:29105"/>
    </cofactor>
    <text evidence="1 2">Binds 1 zinc ion per subunit.</text>
</comment>
<feature type="binding site" evidence="1">
    <location>
        <position position="200"/>
    </location>
    <ligand>
        <name>Zn(2+)</name>
        <dbReference type="ChEBI" id="CHEBI:29105"/>
        <note>catalytic</note>
    </ligand>
</feature>
<protein>
    <recommendedName>
        <fullName evidence="2">Metalloendopeptidase</fullName>
        <ecNumber evidence="2">3.4.24.-</ecNumber>
    </recommendedName>
</protein>
<reference evidence="4" key="3">
    <citation type="submission" date="2025-09" db="UniProtKB">
        <authorList>
            <consortium name="Ensembl"/>
        </authorList>
    </citation>
    <scope>IDENTIFICATION</scope>
</reference>
<dbReference type="STRING" id="31033.ENSTRUP00000053960"/>
<keyword evidence="1 2" id="KW-0378">Hydrolase</keyword>
<dbReference type="Pfam" id="PF01400">
    <property type="entry name" value="Astacin"/>
    <property type="match status" value="1"/>
</dbReference>
<dbReference type="GO" id="GO:0006508">
    <property type="term" value="P:proteolysis"/>
    <property type="evidence" value="ECO:0007669"/>
    <property type="project" value="UniProtKB-KW"/>
</dbReference>
<keyword evidence="1 2" id="KW-0479">Metal-binding</keyword>
<dbReference type="EC" id="3.4.24.-" evidence="2"/>
<comment type="caution">
    <text evidence="1">Lacks conserved residue(s) required for the propagation of feature annotation.</text>
</comment>
<dbReference type="GeneTree" id="ENSGT00940000154856"/>
<evidence type="ECO:0000256" key="1">
    <source>
        <dbReference type="PROSITE-ProRule" id="PRU01211"/>
    </source>
</evidence>
<dbReference type="AlphaFoldDB" id="A0A3B5KEZ4"/>
<dbReference type="InterPro" id="IPR024079">
    <property type="entry name" value="MetalloPept_cat_dom_sf"/>
</dbReference>
<feature type="signal peptide" evidence="2">
    <location>
        <begin position="1"/>
        <end position="29"/>
    </location>
</feature>
<dbReference type="CDD" id="cd04280">
    <property type="entry name" value="ZnMc_astacin_like"/>
    <property type="match status" value="1"/>
</dbReference>
<organism evidence="4 5">
    <name type="scientific">Takifugu rubripes</name>
    <name type="common">Japanese pufferfish</name>
    <name type="synonym">Fugu rubripes</name>
    <dbReference type="NCBI Taxonomy" id="31033"/>
    <lineage>
        <taxon>Eukaryota</taxon>
        <taxon>Metazoa</taxon>
        <taxon>Chordata</taxon>
        <taxon>Craniata</taxon>
        <taxon>Vertebrata</taxon>
        <taxon>Euteleostomi</taxon>
        <taxon>Actinopterygii</taxon>
        <taxon>Neopterygii</taxon>
        <taxon>Teleostei</taxon>
        <taxon>Neoteleostei</taxon>
        <taxon>Acanthomorphata</taxon>
        <taxon>Eupercaria</taxon>
        <taxon>Tetraodontiformes</taxon>
        <taxon>Tetradontoidea</taxon>
        <taxon>Tetraodontidae</taxon>
        <taxon>Takifugu</taxon>
    </lineage>
</organism>
<dbReference type="PANTHER" id="PTHR10127">
    <property type="entry name" value="DISCOIDIN, CUB, EGF, LAMININ , AND ZINC METALLOPROTEASE DOMAIN CONTAINING"/>
    <property type="match status" value="1"/>
</dbReference>
<dbReference type="SUPFAM" id="SSF55486">
    <property type="entry name" value="Metalloproteases ('zincins'), catalytic domain"/>
    <property type="match status" value="1"/>
</dbReference>
<gene>
    <name evidence="4" type="primary">LOC101076666</name>
</gene>
<evidence type="ECO:0000313" key="4">
    <source>
        <dbReference type="Ensembl" id="ENSTRUP00000053960.2"/>
    </source>
</evidence>
<evidence type="ECO:0000256" key="2">
    <source>
        <dbReference type="RuleBase" id="RU361183"/>
    </source>
</evidence>
<dbReference type="GO" id="GO:0004222">
    <property type="term" value="F:metalloendopeptidase activity"/>
    <property type="evidence" value="ECO:0007669"/>
    <property type="project" value="UniProtKB-UniRule"/>
</dbReference>
<keyword evidence="5" id="KW-1185">Reference proteome</keyword>
<dbReference type="InterPro" id="IPR034035">
    <property type="entry name" value="Astacin-like_dom"/>
</dbReference>
<keyword evidence="2" id="KW-0732">Signal</keyword>
<feature type="domain" description="Peptidase M12A" evidence="3">
    <location>
        <begin position="111"/>
        <end position="295"/>
    </location>
</feature>
<keyword evidence="1 2" id="KW-0862">Zinc</keyword>
<keyword evidence="1 2" id="KW-0482">Metalloprotease</keyword>
<dbReference type="PANTHER" id="PTHR10127:SF870">
    <property type="entry name" value="METALLOENDOPEPTIDASE"/>
    <property type="match status" value="1"/>
</dbReference>
<evidence type="ECO:0000313" key="5">
    <source>
        <dbReference type="Proteomes" id="UP000005226"/>
    </source>
</evidence>
<keyword evidence="1 2" id="KW-0645">Protease</keyword>
<dbReference type="InParanoid" id="A0A3B5KEZ4"/>
<dbReference type="Gene3D" id="3.40.390.10">
    <property type="entry name" value="Collagenase (Catalytic Domain)"/>
    <property type="match status" value="1"/>
</dbReference>
<accession>A0A3B5KEZ4</accession>
<dbReference type="InterPro" id="IPR001506">
    <property type="entry name" value="Peptidase_M12A"/>
</dbReference>
<proteinExistence type="predicted"/>
<feature type="active site" evidence="1">
    <location>
        <position position="197"/>
    </location>
</feature>
<sequence>MTIYTASFLLNSRGTMWLLVFICIWTAGCVPINQNQEVRPSVSVGEILNGTLYVESPAAVGEISFNVTQNKTTSTLGSVLVPGFASPETIADFSNELAADEGDILLSENRNALKNVWGDATVPYVIDQSLAHRKTEIQEAFKKISDSSCIRFVSHSTEFSYLKLLGGLGCASYVGCQGGEQKLYFPTSCTVGNLCHEIMHALGLHHEHTREDRDQYVTIEWEHILKGKENNFSIKKGNTLNLPYDLKSIMHYGEFFFSKDGKRTLSPKTSERDIGQREHLSKLDIQRLNKLYHCDERKQER</sequence>
<name>A0A3B5KEZ4_TAKRU</name>
<dbReference type="Proteomes" id="UP000005226">
    <property type="component" value="Chromosome 16"/>
</dbReference>